<proteinExistence type="predicted"/>
<dbReference type="Proteomes" id="UP000228949">
    <property type="component" value="Unassembled WGS sequence"/>
</dbReference>
<comment type="caution">
    <text evidence="1">The sequence shown here is derived from an EMBL/GenBank/DDBJ whole genome shotgun (WGS) entry which is preliminary data.</text>
</comment>
<dbReference type="EMBL" id="PEVJ01000041">
    <property type="protein sequence ID" value="PIU98381.1"/>
    <property type="molecule type" value="Genomic_DNA"/>
</dbReference>
<dbReference type="Gene3D" id="1.10.1510.10">
    <property type="entry name" value="Uncharacterised protein YqeY/AIM41 PF09424, N-terminal domain"/>
    <property type="match status" value="1"/>
</dbReference>
<keyword evidence="1" id="KW-0808">Transferase</keyword>
<name>A0A2M7B5I0_9BACT</name>
<dbReference type="GO" id="GO:0016740">
    <property type="term" value="F:transferase activity"/>
    <property type="evidence" value="ECO:0007669"/>
    <property type="project" value="UniProtKB-KW"/>
</dbReference>
<protein>
    <submittedName>
        <fullName evidence="1">Glutamyl-tRNA amidotransferase</fullName>
    </submittedName>
</protein>
<dbReference type="PANTHER" id="PTHR28055">
    <property type="entry name" value="ALTERED INHERITANCE OF MITOCHONDRIA PROTEIN 41, MITOCHONDRIAL"/>
    <property type="match status" value="1"/>
</dbReference>
<dbReference type="AlphaFoldDB" id="A0A2M7B5I0"/>
<dbReference type="InterPro" id="IPR042184">
    <property type="entry name" value="YqeY/Aim41_N"/>
</dbReference>
<dbReference type="Pfam" id="PF09424">
    <property type="entry name" value="YqeY"/>
    <property type="match status" value="1"/>
</dbReference>
<reference evidence="2" key="1">
    <citation type="submission" date="2017-09" db="EMBL/GenBank/DDBJ databases">
        <title>Depth-based differentiation of microbial function through sediment-hosted aquifers and enrichment of novel symbionts in the deep terrestrial subsurface.</title>
        <authorList>
            <person name="Probst A.J."/>
            <person name="Ladd B."/>
            <person name="Jarett J.K."/>
            <person name="Geller-Mcgrath D.E."/>
            <person name="Sieber C.M.K."/>
            <person name="Emerson J.B."/>
            <person name="Anantharaman K."/>
            <person name="Thomas B.C."/>
            <person name="Malmstrom R."/>
            <person name="Stieglmeier M."/>
            <person name="Klingl A."/>
            <person name="Woyke T."/>
            <person name="Ryan C.M."/>
            <person name="Banfield J.F."/>
        </authorList>
    </citation>
    <scope>NUCLEOTIDE SEQUENCE [LARGE SCALE GENOMIC DNA]</scope>
</reference>
<dbReference type="InterPro" id="IPR023168">
    <property type="entry name" value="GatB_Yqey_C_2"/>
</dbReference>
<dbReference type="Gene3D" id="1.10.10.410">
    <property type="match status" value="1"/>
</dbReference>
<gene>
    <name evidence="1" type="ORF">COS61_01705</name>
</gene>
<organism evidence="1 2">
    <name type="scientific">Candidatus Wolfebacteria bacterium CG03_land_8_20_14_0_80_40_12</name>
    <dbReference type="NCBI Taxonomy" id="1975069"/>
    <lineage>
        <taxon>Bacteria</taxon>
        <taxon>Candidatus Wolfeibacteriota</taxon>
    </lineage>
</organism>
<accession>A0A2M7B5I0</accession>
<evidence type="ECO:0000313" key="1">
    <source>
        <dbReference type="EMBL" id="PIU98381.1"/>
    </source>
</evidence>
<evidence type="ECO:0000313" key="2">
    <source>
        <dbReference type="Proteomes" id="UP000228949"/>
    </source>
</evidence>
<dbReference type="GO" id="GO:0016884">
    <property type="term" value="F:carbon-nitrogen ligase activity, with glutamine as amido-N-donor"/>
    <property type="evidence" value="ECO:0007669"/>
    <property type="project" value="InterPro"/>
</dbReference>
<dbReference type="InterPro" id="IPR019004">
    <property type="entry name" value="YqeY/Aim41"/>
</dbReference>
<dbReference type="PANTHER" id="PTHR28055:SF1">
    <property type="entry name" value="ALTERED INHERITANCE OF MITOCHONDRIA PROTEIN 41, MITOCHONDRIAL"/>
    <property type="match status" value="1"/>
</dbReference>
<sequence>MLHQKISDNLKETMKAGQKFEVGVLRMLLSVLHNKEIEKKGRGLEPALLDDEAIEVLSREAKKRKEAVEIYQKAGRRDLAEKEARELEIVKKYLPEQLSGEKIKKIAAAAVEKTGAKDIKDFGKAMGEAMKELKGRAEASTVSEAVKKLLS</sequence>
<dbReference type="SUPFAM" id="SSF89095">
    <property type="entry name" value="GatB/YqeY motif"/>
    <property type="match status" value="1"/>
</dbReference>
<dbReference type="InterPro" id="IPR003789">
    <property type="entry name" value="Asn/Gln_tRNA_amidoTrase-B-like"/>
</dbReference>